<evidence type="ECO:0000313" key="8">
    <source>
        <dbReference type="EMBL" id="KAF4356331.1"/>
    </source>
</evidence>
<dbReference type="Gene3D" id="3.80.10.10">
    <property type="entry name" value="Ribonuclease Inhibitor"/>
    <property type="match status" value="4"/>
</dbReference>
<accession>A0A7J6EDC7</accession>
<proteinExistence type="predicted"/>
<dbReference type="FunFam" id="1.10.10.10:FF:000322">
    <property type="entry name" value="Probable disease resistance protein At1g63360"/>
    <property type="match status" value="1"/>
</dbReference>
<feature type="domain" description="Disease resistance R13L4/SHOC-2-like LRR" evidence="6">
    <location>
        <begin position="497"/>
        <end position="597"/>
    </location>
</feature>
<comment type="caution">
    <text evidence="8">The sequence shown here is derived from an EMBL/GenBank/DDBJ whole genome shotgun (WGS) entry which is preliminary data.</text>
</comment>
<gene>
    <name evidence="8" type="ORF">G4B88_001206</name>
</gene>
<dbReference type="AlphaFoldDB" id="A0A7J6EDC7"/>
<evidence type="ECO:0000256" key="1">
    <source>
        <dbReference type="ARBA" id="ARBA00022614"/>
    </source>
</evidence>
<dbReference type="SMART" id="SM00369">
    <property type="entry name" value="LRR_TYP"/>
    <property type="match status" value="4"/>
</dbReference>
<evidence type="ECO:0000259" key="5">
    <source>
        <dbReference type="Pfam" id="PF23559"/>
    </source>
</evidence>
<dbReference type="InterPro" id="IPR055414">
    <property type="entry name" value="LRR_R13L4/SHOC2-like"/>
</dbReference>
<dbReference type="Pfam" id="PF25019">
    <property type="entry name" value="LRR_R13L1-DRL21"/>
    <property type="match status" value="1"/>
</dbReference>
<sequence>MDDFNTEALRRQLIMPQNPMANQVCTFFSSSNQLAFRFKMSRRIQGIKKRLASISNDKSFFLEQGRQETTLTARRVRDADFYVRKEDVIGRDKDRSFIIDNLLLESSDQESVSVIAIVGIGGLGKTTLAKSIYNDAQVQKQFKLRIWVCVSDQFDFRVIIKSIIESAKGEAISRDMGTELLVKKLREVLGGSQYFLVLDDIWEEDHAMLLKLKDLITSNENAGSRVVITTRSENIAKFLTTKQQPYRLGVLDEVESWSLFRKVAFEDGSQELDNSSIVQIGKEIVKRCKGIPLAIKTIGNILHGKSLQSDWSSLDKEFSKIPYRSEDDILPTLKLSYDHLPSHLKLCFAYCSLFPKDKEIKVRNLINLWMAQGFLKLTNPSQDQCLEDVGYEWFMTLLEGSFFQDVEVDECGIIKKCKMHDLMHDLAVQVAGEECTTFDFDFLNGQGNIKKTTLHVFFENYAYSGSEVSASLAHAKNIRTFLSTLNDNEESFCDAITSNCKVIRCLDLNNSSIKIVSNSISKLKHLRYLNLSRNSFLESLPNSITNLVNLQTLKLNHCSDLKALPREFEKLINLRHLELSSCELNSLPSGLGQLTQLRYLDLSKNESLLSLPDSMNDLLNLQTLKLNECSKLKELPRDIGKLINLRHLKISDCDKLAYMPSGLGKLTNLQILSNYVLMKSEKCIPRHGGELKELMGLNNLRGKLEVINLSCEKNVAAEYEKAKLKDKQYLRSLRLEWDSEAKMDETEAIVGYEMSLEGLQPHQNIQNLRLINYGGAKLSSWLSSLTKLVKLTLKDCAKCEHVVPLNQFKCLKGLYLERLICLEYISNTNNVSEDLVGSTTTLLPSLNTLWLQDLPNLKGWWREIEVDHSCFDANANANEDNHTSLSYYLPSLSNLVIDDCPKLTCMPLYPQLETLKMNKTSQKRFEETLRTRMMMSNNFGSVFPTTPSFSVLSKLERLILRDIDDLECLPDSFKSLACLSRFYIDGCPKLKDLCPGILHLSSLQSLYIVECEGLGDMLISDDYDFMWQSLNGTLRSLVLKMLPNVVTILPMGIQHLTSLQQLEVFWCDSLTTIPEWIHNLKSLKRLWLSNCPNLTSFPEGIRSLTTLNVLHIFKCPMLLKRCKRNTGEDWDKISHIKDLFLRPDPNKEEEEENENTKGCNLFNKFRNQG</sequence>
<evidence type="ECO:0000256" key="2">
    <source>
        <dbReference type="ARBA" id="ARBA00022737"/>
    </source>
</evidence>
<dbReference type="GO" id="GO:0043531">
    <property type="term" value="F:ADP binding"/>
    <property type="evidence" value="ECO:0007669"/>
    <property type="project" value="InterPro"/>
</dbReference>
<dbReference type="Gene3D" id="1.10.10.10">
    <property type="entry name" value="Winged helix-like DNA-binding domain superfamily/Winged helix DNA-binding domain"/>
    <property type="match status" value="1"/>
</dbReference>
<dbReference type="Pfam" id="PF23598">
    <property type="entry name" value="LRR_14"/>
    <property type="match status" value="1"/>
</dbReference>
<dbReference type="SUPFAM" id="SSF52058">
    <property type="entry name" value="L domain-like"/>
    <property type="match status" value="1"/>
</dbReference>
<dbReference type="SUPFAM" id="SSF52540">
    <property type="entry name" value="P-loop containing nucleoside triphosphate hydrolases"/>
    <property type="match status" value="1"/>
</dbReference>
<keyword evidence="3" id="KW-0611">Plant defense</keyword>
<evidence type="ECO:0000259" key="7">
    <source>
        <dbReference type="Pfam" id="PF25019"/>
    </source>
</evidence>
<dbReference type="InterPro" id="IPR036388">
    <property type="entry name" value="WH-like_DNA-bd_sf"/>
</dbReference>
<dbReference type="Pfam" id="PF00931">
    <property type="entry name" value="NB-ARC"/>
    <property type="match status" value="1"/>
</dbReference>
<dbReference type="InterPro" id="IPR001611">
    <property type="entry name" value="Leu-rich_rpt"/>
</dbReference>
<dbReference type="Proteomes" id="UP000583929">
    <property type="component" value="Unassembled WGS sequence"/>
</dbReference>
<reference evidence="8 9" key="1">
    <citation type="journal article" date="2020" name="bioRxiv">
        <title>Sequence and annotation of 42 cannabis genomes reveals extensive copy number variation in cannabinoid synthesis and pathogen resistance genes.</title>
        <authorList>
            <person name="Mckernan K.J."/>
            <person name="Helbert Y."/>
            <person name="Kane L.T."/>
            <person name="Ebling H."/>
            <person name="Zhang L."/>
            <person name="Liu B."/>
            <person name="Eaton Z."/>
            <person name="Mclaughlin S."/>
            <person name="Kingan S."/>
            <person name="Baybayan P."/>
            <person name="Concepcion G."/>
            <person name="Jordan M."/>
            <person name="Riva A."/>
            <person name="Barbazuk W."/>
            <person name="Harkins T."/>
        </authorList>
    </citation>
    <scope>NUCLEOTIDE SEQUENCE [LARGE SCALE GENOMIC DNA]</scope>
    <source>
        <strain evidence="9">cv. Jamaican Lion 4</strain>
        <tissue evidence="8">Leaf</tissue>
    </source>
</reference>
<organism evidence="8 9">
    <name type="scientific">Cannabis sativa</name>
    <name type="common">Hemp</name>
    <name type="synonym">Marijuana</name>
    <dbReference type="NCBI Taxonomy" id="3483"/>
    <lineage>
        <taxon>Eukaryota</taxon>
        <taxon>Viridiplantae</taxon>
        <taxon>Streptophyta</taxon>
        <taxon>Embryophyta</taxon>
        <taxon>Tracheophyta</taxon>
        <taxon>Spermatophyta</taxon>
        <taxon>Magnoliopsida</taxon>
        <taxon>eudicotyledons</taxon>
        <taxon>Gunneridae</taxon>
        <taxon>Pentapetalae</taxon>
        <taxon>rosids</taxon>
        <taxon>fabids</taxon>
        <taxon>Rosales</taxon>
        <taxon>Cannabaceae</taxon>
        <taxon>Cannabis</taxon>
    </lineage>
</organism>
<evidence type="ECO:0000259" key="4">
    <source>
        <dbReference type="Pfam" id="PF00931"/>
    </source>
</evidence>
<feature type="domain" description="NB-ARC" evidence="4">
    <location>
        <begin position="101"/>
        <end position="267"/>
    </location>
</feature>
<evidence type="ECO:0000256" key="3">
    <source>
        <dbReference type="ARBA" id="ARBA00022821"/>
    </source>
</evidence>
<dbReference type="InterPro" id="IPR032675">
    <property type="entry name" value="LRR_dom_sf"/>
</dbReference>
<dbReference type="InterPro" id="IPR003591">
    <property type="entry name" value="Leu-rich_rpt_typical-subtyp"/>
</dbReference>
<dbReference type="PANTHER" id="PTHR36766">
    <property type="entry name" value="PLANT BROAD-SPECTRUM MILDEW RESISTANCE PROTEIN RPW8"/>
    <property type="match status" value="1"/>
</dbReference>
<dbReference type="InterPro" id="IPR058922">
    <property type="entry name" value="WHD_DRP"/>
</dbReference>
<evidence type="ECO:0000313" key="9">
    <source>
        <dbReference type="Proteomes" id="UP000583929"/>
    </source>
</evidence>
<dbReference type="GO" id="GO:0006952">
    <property type="term" value="P:defense response"/>
    <property type="evidence" value="ECO:0007669"/>
    <property type="project" value="UniProtKB-KW"/>
</dbReference>
<dbReference type="Gene3D" id="3.40.50.300">
    <property type="entry name" value="P-loop containing nucleotide triphosphate hydrolases"/>
    <property type="match status" value="1"/>
</dbReference>
<dbReference type="Gene3D" id="1.10.8.430">
    <property type="entry name" value="Helical domain of apoptotic protease-activating factors"/>
    <property type="match status" value="1"/>
</dbReference>
<dbReference type="InterPro" id="IPR042197">
    <property type="entry name" value="Apaf_helical"/>
</dbReference>
<dbReference type="Pfam" id="PF00560">
    <property type="entry name" value="LRR_1"/>
    <property type="match status" value="1"/>
</dbReference>
<keyword evidence="9" id="KW-1185">Reference proteome</keyword>
<protein>
    <submittedName>
        <fullName evidence="8">Uncharacterized protein</fullName>
    </submittedName>
</protein>
<feature type="domain" description="R13L1/DRL21-like LRR repeat region" evidence="7">
    <location>
        <begin position="691"/>
        <end position="818"/>
    </location>
</feature>
<dbReference type="Pfam" id="PF23559">
    <property type="entry name" value="WHD_DRP"/>
    <property type="match status" value="1"/>
</dbReference>
<dbReference type="InterPro" id="IPR027417">
    <property type="entry name" value="P-loop_NTPase"/>
</dbReference>
<keyword evidence="1" id="KW-0433">Leucine-rich repeat</keyword>
<dbReference type="FunFam" id="3.40.50.300:FF:001091">
    <property type="entry name" value="Probable disease resistance protein At1g61300"/>
    <property type="match status" value="1"/>
</dbReference>
<name>A0A7J6EDC7_CANSA</name>
<evidence type="ECO:0000259" key="6">
    <source>
        <dbReference type="Pfam" id="PF23598"/>
    </source>
</evidence>
<dbReference type="PANTHER" id="PTHR36766:SF70">
    <property type="entry name" value="DISEASE RESISTANCE PROTEIN RGA4"/>
    <property type="match status" value="1"/>
</dbReference>
<dbReference type="SUPFAM" id="SSF52047">
    <property type="entry name" value="RNI-like"/>
    <property type="match status" value="1"/>
</dbReference>
<dbReference type="InterPro" id="IPR056789">
    <property type="entry name" value="LRR_R13L1-DRL21"/>
</dbReference>
<feature type="domain" description="Disease resistance protein winged helix" evidence="5">
    <location>
        <begin position="353"/>
        <end position="427"/>
    </location>
</feature>
<dbReference type="InterPro" id="IPR002182">
    <property type="entry name" value="NB-ARC"/>
</dbReference>
<dbReference type="PRINTS" id="PR00364">
    <property type="entry name" value="DISEASERSIST"/>
</dbReference>
<keyword evidence="2" id="KW-0677">Repeat</keyword>
<dbReference type="EMBL" id="JAATIQ010000431">
    <property type="protein sequence ID" value="KAF4356331.1"/>
    <property type="molecule type" value="Genomic_DNA"/>
</dbReference>